<dbReference type="Pfam" id="PF02881">
    <property type="entry name" value="SRP54_N"/>
    <property type="match status" value="1"/>
</dbReference>
<dbReference type="AlphaFoldDB" id="F0QPZ7"/>
<dbReference type="EC" id="3.6.5.4" evidence="10"/>
<protein>
    <recommendedName>
        <fullName evidence="10">signal-recognition-particle GTPase</fullName>
        <ecNumber evidence="10">3.6.5.4</ecNumber>
    </recommendedName>
</protein>
<evidence type="ECO:0000256" key="2">
    <source>
        <dbReference type="ARBA" id="ARBA00005450"/>
    </source>
</evidence>
<sequence>MLLSGIIQKALTRKIKHNFLAKMISEKDLDLIFEDLKEEFVKSDVNLDVATQFFNELKVVIKEEKKIFLGKEEVQKELYQRIKEKLIESLGQKSQPLKLRRKGVNKYLLVGVNGVGKTTTAAKLSYYLQKKEDIKTIETVSLDYNRAAAFTQLHQLVTPLGINSSFVDELTNEEQTNKFREFLSGLKSEVVIFDSGGILPNSPDSLVYLKKLAELINPTETIIVVDALSGQESLEIVKTFYNNIHIDSIIVTKSDSLSPLGAALSSHYFLKLPIKFLGEGEHIQDLIPFYPDRIVSRIIGEGDFASLADKIKDQKENTAGAEQVFLKFLQGKFDLEDLIKQFKEIKKLGSLSSILKLFPKLGKFASVTSSNLDGLENEFTAWEYLVQSMTPYEKKNPKVFKTESSRRARVIKGSGRKPEELNQLINKWMLSKEKSEELSKKLAGNQMDWNQLFSFMK</sequence>
<dbReference type="Gene3D" id="3.40.50.300">
    <property type="entry name" value="P-loop containing nucleotide triphosphate hydrolases"/>
    <property type="match status" value="1"/>
</dbReference>
<comment type="subcellular location">
    <subcellularLocation>
        <location evidence="1">Cytoplasm</location>
    </subcellularLocation>
</comment>
<dbReference type="InterPro" id="IPR022941">
    <property type="entry name" value="SRP54"/>
</dbReference>
<dbReference type="EMBL" id="CP002525">
    <property type="protein sequence ID" value="ADX97567.1"/>
    <property type="molecule type" value="Genomic_DNA"/>
</dbReference>
<dbReference type="KEGG" id="mss:MSU_0017"/>
<comment type="similarity">
    <text evidence="2">Belongs to the GTP-binding SRP family. SRP54 subfamily.</text>
</comment>
<dbReference type="InterPro" id="IPR013822">
    <property type="entry name" value="Signal_recog_particl_SRP54_hlx"/>
</dbReference>
<comment type="catalytic activity">
    <reaction evidence="11">
        <text>GTP + H2O = GDP + phosphate + H(+)</text>
        <dbReference type="Rhea" id="RHEA:19669"/>
        <dbReference type="ChEBI" id="CHEBI:15377"/>
        <dbReference type="ChEBI" id="CHEBI:15378"/>
        <dbReference type="ChEBI" id="CHEBI:37565"/>
        <dbReference type="ChEBI" id="CHEBI:43474"/>
        <dbReference type="ChEBI" id="CHEBI:58189"/>
        <dbReference type="EC" id="3.6.5.4"/>
    </reaction>
</comment>
<dbReference type="PROSITE" id="PS00300">
    <property type="entry name" value="SRP54"/>
    <property type="match status" value="1"/>
</dbReference>
<dbReference type="GO" id="GO:0005525">
    <property type="term" value="F:GTP binding"/>
    <property type="evidence" value="ECO:0007669"/>
    <property type="project" value="UniProtKB-KW"/>
</dbReference>
<dbReference type="SMART" id="SM00382">
    <property type="entry name" value="AAA"/>
    <property type="match status" value="1"/>
</dbReference>
<keyword evidence="4" id="KW-0547">Nucleotide-binding</keyword>
<keyword evidence="5 13" id="KW-0378">Hydrolase</keyword>
<reference evidence="13 14" key="1">
    <citation type="journal article" date="2011" name="J. Bacteriol.">
        <title>Complete genome sequences of two hemotropic Mycoplasmas, Mycoplasma haemofelis strain Ohio2 and Mycoplasma suis strain Illinois.</title>
        <authorList>
            <person name="Messick J.B."/>
            <person name="Santos A.P."/>
            <person name="Guimaraes A.M."/>
        </authorList>
    </citation>
    <scope>NUCLEOTIDE SEQUENCE [LARGE SCALE GENOMIC DNA]</scope>
    <source>
        <strain evidence="13 14">Illinois</strain>
    </source>
</reference>
<evidence type="ECO:0000256" key="3">
    <source>
        <dbReference type="ARBA" id="ARBA00022490"/>
    </source>
</evidence>
<dbReference type="HOGENOM" id="CLU_009301_6_0_14"/>
<dbReference type="SUPFAM" id="SSF47446">
    <property type="entry name" value="Signal peptide-binding domain"/>
    <property type="match status" value="1"/>
</dbReference>
<feature type="domain" description="SRP54-type proteins GTP-binding" evidence="12">
    <location>
        <begin position="273"/>
        <end position="286"/>
    </location>
</feature>
<dbReference type="Proteomes" id="UP000007484">
    <property type="component" value="Chromosome"/>
</dbReference>
<dbReference type="GO" id="GO:0008312">
    <property type="term" value="F:7S RNA binding"/>
    <property type="evidence" value="ECO:0007669"/>
    <property type="project" value="InterPro"/>
</dbReference>
<evidence type="ECO:0000256" key="8">
    <source>
        <dbReference type="ARBA" id="ARBA00023135"/>
    </source>
</evidence>
<dbReference type="InterPro" id="IPR000897">
    <property type="entry name" value="SRP54_GTPase_dom"/>
</dbReference>
<dbReference type="InterPro" id="IPR036225">
    <property type="entry name" value="SRP/SRP_N"/>
</dbReference>
<evidence type="ECO:0000256" key="1">
    <source>
        <dbReference type="ARBA" id="ARBA00004496"/>
    </source>
</evidence>
<dbReference type="InterPro" id="IPR004125">
    <property type="entry name" value="Signal_recog_particle_SRP54_M"/>
</dbReference>
<dbReference type="Pfam" id="PF00448">
    <property type="entry name" value="SRP54"/>
    <property type="match status" value="1"/>
</dbReference>
<proteinExistence type="inferred from homology"/>
<dbReference type="InterPro" id="IPR036891">
    <property type="entry name" value="Signal_recog_part_SRP54_M_sf"/>
</dbReference>
<name>F0QPZ7_MYCSL</name>
<dbReference type="GO" id="GO:0006614">
    <property type="term" value="P:SRP-dependent cotranslational protein targeting to membrane"/>
    <property type="evidence" value="ECO:0007669"/>
    <property type="project" value="InterPro"/>
</dbReference>
<dbReference type="STRING" id="768700.MSU_0017"/>
<keyword evidence="6" id="KW-0694">RNA-binding</keyword>
<dbReference type="Pfam" id="PF02978">
    <property type="entry name" value="SRP_SPB"/>
    <property type="match status" value="1"/>
</dbReference>
<dbReference type="Gene3D" id="1.10.260.30">
    <property type="entry name" value="Signal recognition particle, SRP54 subunit, M-domain"/>
    <property type="match status" value="1"/>
</dbReference>
<keyword evidence="14" id="KW-1185">Reference proteome</keyword>
<dbReference type="GO" id="GO:0048500">
    <property type="term" value="C:signal recognition particle"/>
    <property type="evidence" value="ECO:0007669"/>
    <property type="project" value="InterPro"/>
</dbReference>
<evidence type="ECO:0000259" key="12">
    <source>
        <dbReference type="PROSITE" id="PS00300"/>
    </source>
</evidence>
<evidence type="ECO:0000256" key="5">
    <source>
        <dbReference type="ARBA" id="ARBA00022801"/>
    </source>
</evidence>
<organism evidence="13 14">
    <name type="scientific">Mycoplasma suis (strain Illinois)</name>
    <dbReference type="NCBI Taxonomy" id="768700"/>
    <lineage>
        <taxon>Bacteria</taxon>
        <taxon>Bacillati</taxon>
        <taxon>Mycoplasmatota</taxon>
        <taxon>Mollicutes</taxon>
        <taxon>Mycoplasmataceae</taxon>
        <taxon>Mycoplasma</taxon>
    </lineage>
</organism>
<evidence type="ECO:0000256" key="7">
    <source>
        <dbReference type="ARBA" id="ARBA00023134"/>
    </source>
</evidence>
<evidence type="ECO:0000313" key="13">
    <source>
        <dbReference type="EMBL" id="ADX97567.1"/>
    </source>
</evidence>
<keyword evidence="8" id="KW-0733">Signal recognition particle</keyword>
<dbReference type="InterPro" id="IPR027417">
    <property type="entry name" value="P-loop_NTPase"/>
</dbReference>
<accession>F0QPZ7</accession>
<dbReference type="SUPFAM" id="SSF52540">
    <property type="entry name" value="P-loop containing nucleoside triphosphate hydrolases"/>
    <property type="match status" value="1"/>
</dbReference>
<dbReference type="InterPro" id="IPR042101">
    <property type="entry name" value="SRP54_N_sf"/>
</dbReference>
<evidence type="ECO:0000313" key="14">
    <source>
        <dbReference type="Proteomes" id="UP000007484"/>
    </source>
</evidence>
<gene>
    <name evidence="13" type="primary">ffh</name>
    <name evidence="13" type="ordered locus">MSU_0017</name>
</gene>
<dbReference type="PANTHER" id="PTHR11564">
    <property type="entry name" value="SIGNAL RECOGNITION PARTICLE 54K PROTEIN SRP54"/>
    <property type="match status" value="1"/>
</dbReference>
<dbReference type="SUPFAM" id="SSF47364">
    <property type="entry name" value="Domain of the SRP/SRP receptor G-proteins"/>
    <property type="match status" value="1"/>
</dbReference>
<keyword evidence="3" id="KW-0963">Cytoplasm</keyword>
<keyword evidence="9" id="KW-0687">Ribonucleoprotein</keyword>
<keyword evidence="7" id="KW-0342">GTP-binding</keyword>
<dbReference type="PANTHER" id="PTHR11564:SF5">
    <property type="entry name" value="SIGNAL RECOGNITION PARTICLE SUBUNIT SRP54"/>
    <property type="match status" value="1"/>
</dbReference>
<evidence type="ECO:0000256" key="9">
    <source>
        <dbReference type="ARBA" id="ARBA00023274"/>
    </source>
</evidence>
<dbReference type="InterPro" id="IPR003593">
    <property type="entry name" value="AAA+_ATPase"/>
</dbReference>
<evidence type="ECO:0000256" key="11">
    <source>
        <dbReference type="ARBA" id="ARBA00048027"/>
    </source>
</evidence>
<evidence type="ECO:0000256" key="10">
    <source>
        <dbReference type="ARBA" id="ARBA00035672"/>
    </source>
</evidence>
<dbReference type="RefSeq" id="WP_013609550.1">
    <property type="nucleotide sequence ID" value="NC_015155.1"/>
</dbReference>
<evidence type="ECO:0000256" key="4">
    <source>
        <dbReference type="ARBA" id="ARBA00022741"/>
    </source>
</evidence>
<dbReference type="SMART" id="SM00962">
    <property type="entry name" value="SRP54"/>
    <property type="match status" value="1"/>
</dbReference>
<evidence type="ECO:0000256" key="6">
    <source>
        <dbReference type="ARBA" id="ARBA00022884"/>
    </source>
</evidence>
<dbReference type="GO" id="GO:0003924">
    <property type="term" value="F:GTPase activity"/>
    <property type="evidence" value="ECO:0007669"/>
    <property type="project" value="InterPro"/>
</dbReference>
<dbReference type="Gene3D" id="1.20.120.140">
    <property type="entry name" value="Signal recognition particle SRP54, nucleotide-binding domain"/>
    <property type="match status" value="1"/>
</dbReference>